<organism evidence="1 2">
    <name type="scientific">Panicum miliaceum</name>
    <name type="common">Proso millet</name>
    <name type="synonym">Broomcorn millet</name>
    <dbReference type="NCBI Taxonomy" id="4540"/>
    <lineage>
        <taxon>Eukaryota</taxon>
        <taxon>Viridiplantae</taxon>
        <taxon>Streptophyta</taxon>
        <taxon>Embryophyta</taxon>
        <taxon>Tracheophyta</taxon>
        <taxon>Spermatophyta</taxon>
        <taxon>Magnoliopsida</taxon>
        <taxon>Liliopsida</taxon>
        <taxon>Poales</taxon>
        <taxon>Poaceae</taxon>
        <taxon>PACMAD clade</taxon>
        <taxon>Panicoideae</taxon>
        <taxon>Panicodae</taxon>
        <taxon>Paniceae</taxon>
        <taxon>Panicinae</taxon>
        <taxon>Panicum</taxon>
        <taxon>Panicum sect. Panicum</taxon>
    </lineage>
</organism>
<dbReference type="EMBL" id="PQIB02000004">
    <property type="protein sequence ID" value="RLN23126.1"/>
    <property type="molecule type" value="Genomic_DNA"/>
</dbReference>
<keyword evidence="2" id="KW-1185">Reference proteome</keyword>
<evidence type="ECO:0000313" key="2">
    <source>
        <dbReference type="Proteomes" id="UP000275267"/>
    </source>
</evidence>
<name>A0A3L6SKK4_PANMI</name>
<dbReference type="Proteomes" id="UP000275267">
    <property type="component" value="Unassembled WGS sequence"/>
</dbReference>
<dbReference type="AlphaFoldDB" id="A0A3L6SKK4"/>
<evidence type="ECO:0000313" key="1">
    <source>
        <dbReference type="EMBL" id="RLN23126.1"/>
    </source>
</evidence>
<sequence>MKQQWLKMYTTPCSDWDQNFMTGSSAIPSTLTPALSCPTVTMPSGTGGAPVSIAVQQLMREIGVQMEPCKFLKFSLELIRRELVELEGDLTRREFCLIVMRTVQNAVVALSSMKKLRHDIQDHLKRPTLLGCKVSSEVMPPTQPPLFKGLDDLSEEDLRKAVWRDISTSY</sequence>
<gene>
    <name evidence="1" type="ORF">C2845_PM07G08590</name>
</gene>
<protein>
    <submittedName>
        <fullName evidence="1">Uncharacterized protein</fullName>
    </submittedName>
</protein>
<dbReference type="OrthoDB" id="659558at2759"/>
<accession>A0A3L6SKK4</accession>
<proteinExistence type="predicted"/>
<comment type="caution">
    <text evidence="1">The sequence shown here is derived from an EMBL/GenBank/DDBJ whole genome shotgun (WGS) entry which is preliminary data.</text>
</comment>
<reference evidence="2" key="1">
    <citation type="journal article" date="2019" name="Nat. Commun.">
        <title>The genome of broomcorn millet.</title>
        <authorList>
            <person name="Zou C."/>
            <person name="Miki D."/>
            <person name="Li D."/>
            <person name="Tang Q."/>
            <person name="Xiao L."/>
            <person name="Rajput S."/>
            <person name="Deng P."/>
            <person name="Jia W."/>
            <person name="Huang R."/>
            <person name="Zhang M."/>
            <person name="Sun Y."/>
            <person name="Hu J."/>
            <person name="Fu X."/>
            <person name="Schnable P.S."/>
            <person name="Li F."/>
            <person name="Zhang H."/>
            <person name="Feng B."/>
            <person name="Zhu X."/>
            <person name="Liu R."/>
            <person name="Schnable J.C."/>
            <person name="Zhu J.-K."/>
            <person name="Zhang H."/>
        </authorList>
    </citation>
    <scope>NUCLEOTIDE SEQUENCE [LARGE SCALE GENOMIC DNA]</scope>
</reference>